<proteinExistence type="predicted"/>
<dbReference type="SUPFAM" id="SSF50939">
    <property type="entry name" value="Sialidases"/>
    <property type="match status" value="1"/>
</dbReference>
<reference evidence="1 2" key="1">
    <citation type="submission" date="2022-01" db="EMBL/GenBank/DDBJ databases">
        <title>Draft genome sequence of Sabulilitoribacter multivorans KCTC 32326.</title>
        <authorList>
            <person name="Oh J.-S."/>
        </authorList>
    </citation>
    <scope>NUCLEOTIDE SEQUENCE [LARGE SCALE GENOMIC DNA]</scope>
    <source>
        <strain evidence="1 2">M-M16</strain>
    </source>
</reference>
<sequence>MTISEIFGKKITVQKALQFISDIYYSGKLVELSSFIVWEIKYLLFFYRNSQILKFNGANPLRFFTRKDKLLEIKSESFEISKSDIDWVLVFIDDSQNLWGNIINNESTLFQFSPEGILINSFELKDKISGIYINKKNSVFCCAAGILYKLSENKKLLREVLKLSTCDSYFLQDAFTETPKGELFIGEYANIFENKKWKFVGYIYHSIDNGDTWNKIDFFKKTGVNKHIHILKWSNVVNGLIMTDGDNQKNIWLNKSNKYFNRLSSTPELGWKKLNKYHIQKGGYTGIAELNNKILFGTDYNGGTNFLISTKDMICFDKKVIPNPYRRSTFNRIAIRRNKLNKLEIWSNIRFKHNKKIKSLVMLSIDDGETWKKIIEYDGTQFEIDIISNSRKVITEIYLLIKDKKEESFTTLLINS</sequence>
<dbReference type="Proteomes" id="UP001200022">
    <property type="component" value="Unassembled WGS sequence"/>
</dbReference>
<protein>
    <recommendedName>
        <fullName evidence="3">BNR repeat-like domain-containing protein</fullName>
    </recommendedName>
</protein>
<dbReference type="InterPro" id="IPR036278">
    <property type="entry name" value="Sialidase_sf"/>
</dbReference>
<organism evidence="1 2">
    <name type="scientific">Flaviramulus multivorans</name>
    <dbReference type="NCBI Taxonomy" id="1304750"/>
    <lineage>
        <taxon>Bacteria</taxon>
        <taxon>Pseudomonadati</taxon>
        <taxon>Bacteroidota</taxon>
        <taxon>Flavobacteriia</taxon>
        <taxon>Flavobacteriales</taxon>
        <taxon>Flavobacteriaceae</taxon>
        <taxon>Flaviramulus</taxon>
    </lineage>
</organism>
<evidence type="ECO:0000313" key="2">
    <source>
        <dbReference type="Proteomes" id="UP001200022"/>
    </source>
</evidence>
<dbReference type="EMBL" id="JAKKDV010000002">
    <property type="protein sequence ID" value="MCF7560368.1"/>
    <property type="molecule type" value="Genomic_DNA"/>
</dbReference>
<accession>A0ABS9IHY0</accession>
<evidence type="ECO:0000313" key="1">
    <source>
        <dbReference type="EMBL" id="MCF7560368.1"/>
    </source>
</evidence>
<dbReference type="RefSeq" id="WP_237231045.1">
    <property type="nucleotide sequence ID" value="NZ_JAKKDV010000002.1"/>
</dbReference>
<gene>
    <name evidence="1" type="ORF">L3X39_06915</name>
</gene>
<name>A0ABS9IHY0_9FLAO</name>
<evidence type="ECO:0008006" key="3">
    <source>
        <dbReference type="Google" id="ProtNLM"/>
    </source>
</evidence>
<keyword evidence="2" id="KW-1185">Reference proteome</keyword>
<comment type="caution">
    <text evidence="1">The sequence shown here is derived from an EMBL/GenBank/DDBJ whole genome shotgun (WGS) entry which is preliminary data.</text>
</comment>